<evidence type="ECO:0000313" key="1">
    <source>
        <dbReference type="EMBL" id="KAG0418775.1"/>
    </source>
</evidence>
<evidence type="ECO:0000313" key="2">
    <source>
        <dbReference type="Proteomes" id="UP000805193"/>
    </source>
</evidence>
<organism evidence="1 2">
    <name type="scientific">Ixodes persulcatus</name>
    <name type="common">Taiga tick</name>
    <dbReference type="NCBI Taxonomy" id="34615"/>
    <lineage>
        <taxon>Eukaryota</taxon>
        <taxon>Metazoa</taxon>
        <taxon>Ecdysozoa</taxon>
        <taxon>Arthropoda</taxon>
        <taxon>Chelicerata</taxon>
        <taxon>Arachnida</taxon>
        <taxon>Acari</taxon>
        <taxon>Parasitiformes</taxon>
        <taxon>Ixodida</taxon>
        <taxon>Ixodoidea</taxon>
        <taxon>Ixodidae</taxon>
        <taxon>Ixodinae</taxon>
        <taxon>Ixodes</taxon>
    </lineage>
</organism>
<protein>
    <submittedName>
        <fullName evidence="1">Uncharacterized protein</fullName>
    </submittedName>
</protein>
<reference evidence="1 2" key="1">
    <citation type="journal article" date="2020" name="Cell">
        <title>Large-Scale Comparative Analyses of Tick Genomes Elucidate Their Genetic Diversity and Vector Capacities.</title>
        <authorList>
            <consortium name="Tick Genome and Microbiome Consortium (TIGMIC)"/>
            <person name="Jia N."/>
            <person name="Wang J."/>
            <person name="Shi W."/>
            <person name="Du L."/>
            <person name="Sun Y."/>
            <person name="Zhan W."/>
            <person name="Jiang J.F."/>
            <person name="Wang Q."/>
            <person name="Zhang B."/>
            <person name="Ji P."/>
            <person name="Bell-Sakyi L."/>
            <person name="Cui X.M."/>
            <person name="Yuan T.T."/>
            <person name="Jiang B.G."/>
            <person name="Yang W.F."/>
            <person name="Lam T.T."/>
            <person name="Chang Q.C."/>
            <person name="Ding S.J."/>
            <person name="Wang X.J."/>
            <person name="Zhu J.G."/>
            <person name="Ruan X.D."/>
            <person name="Zhao L."/>
            <person name="Wei J.T."/>
            <person name="Ye R.Z."/>
            <person name="Que T.C."/>
            <person name="Du C.H."/>
            <person name="Zhou Y.H."/>
            <person name="Cheng J.X."/>
            <person name="Dai P.F."/>
            <person name="Guo W.B."/>
            <person name="Han X.H."/>
            <person name="Huang E.J."/>
            <person name="Li L.F."/>
            <person name="Wei W."/>
            <person name="Gao Y.C."/>
            <person name="Liu J.Z."/>
            <person name="Shao H.Z."/>
            <person name="Wang X."/>
            <person name="Wang C.C."/>
            <person name="Yang T.C."/>
            <person name="Huo Q.B."/>
            <person name="Li W."/>
            <person name="Chen H.Y."/>
            <person name="Chen S.E."/>
            <person name="Zhou L.G."/>
            <person name="Ni X.B."/>
            <person name="Tian J.H."/>
            <person name="Sheng Y."/>
            <person name="Liu T."/>
            <person name="Pan Y.S."/>
            <person name="Xia L.Y."/>
            <person name="Li J."/>
            <person name="Zhao F."/>
            <person name="Cao W.C."/>
        </authorList>
    </citation>
    <scope>NUCLEOTIDE SEQUENCE [LARGE SCALE GENOMIC DNA]</scope>
    <source>
        <strain evidence="1">Iper-2018</strain>
    </source>
</reference>
<proteinExistence type="predicted"/>
<dbReference type="EMBL" id="JABSTQ010010702">
    <property type="protein sequence ID" value="KAG0418775.1"/>
    <property type="molecule type" value="Genomic_DNA"/>
</dbReference>
<comment type="caution">
    <text evidence="1">The sequence shown here is derived from an EMBL/GenBank/DDBJ whole genome shotgun (WGS) entry which is preliminary data.</text>
</comment>
<dbReference type="Proteomes" id="UP000805193">
    <property type="component" value="Unassembled WGS sequence"/>
</dbReference>
<accession>A0AC60PFG3</accession>
<gene>
    <name evidence="1" type="ORF">HPB47_004611</name>
</gene>
<sequence>MRWTPVPSGNGSSSDHSLVQNPGYVPGRLVPDYGRVKAVQGHTAIMASGAPIAGPTRDSTKGRKDKRRQARRTALIVAIWCAASAAAAMATSGVTAPNCGATVLYSLGKRVRPTALTPERLPAAVNMDNSAKLPSFAGSPRRSLIDIVRDAQDSTSHGCSRLSSTNDKRDD</sequence>
<name>A0AC60PFG3_IXOPE</name>
<keyword evidence="2" id="KW-1185">Reference proteome</keyword>